<dbReference type="CDD" id="cd02435">
    <property type="entry name" value="CCC1"/>
    <property type="match status" value="1"/>
</dbReference>
<evidence type="ECO:0000256" key="4">
    <source>
        <dbReference type="ARBA" id="ARBA00022989"/>
    </source>
</evidence>
<feature type="transmembrane region" description="Helical" evidence="6">
    <location>
        <begin position="88"/>
        <end position="106"/>
    </location>
</feature>
<dbReference type="PANTHER" id="PTHR31851">
    <property type="entry name" value="FE(2+)/MN(2+) TRANSPORTER PCL1"/>
    <property type="match status" value="1"/>
</dbReference>
<feature type="non-terminal residue" evidence="7">
    <location>
        <position position="316"/>
    </location>
</feature>
<dbReference type="GO" id="GO:0030026">
    <property type="term" value="P:intracellular manganese ion homeostasis"/>
    <property type="evidence" value="ECO:0007669"/>
    <property type="project" value="InterPro"/>
</dbReference>
<comment type="similarity">
    <text evidence="2">Belongs to the CCC1 family.</text>
</comment>
<evidence type="ECO:0000256" key="1">
    <source>
        <dbReference type="ARBA" id="ARBA00004127"/>
    </source>
</evidence>
<dbReference type="Proteomes" id="UP000729357">
    <property type="component" value="Unassembled WGS sequence"/>
</dbReference>
<evidence type="ECO:0000313" key="8">
    <source>
        <dbReference type="Proteomes" id="UP000729357"/>
    </source>
</evidence>
<keyword evidence="4 6" id="KW-1133">Transmembrane helix</keyword>
<feature type="transmembrane region" description="Helical" evidence="6">
    <location>
        <begin position="247"/>
        <end position="265"/>
    </location>
</feature>
<keyword evidence="8" id="KW-1185">Reference proteome</keyword>
<proteinExistence type="inferred from homology"/>
<organism evidence="7 8">
    <name type="scientific">Aureobasidium melanogenum</name>
    <name type="common">Aureobasidium pullulans var. melanogenum</name>
    <dbReference type="NCBI Taxonomy" id="46634"/>
    <lineage>
        <taxon>Eukaryota</taxon>
        <taxon>Fungi</taxon>
        <taxon>Dikarya</taxon>
        <taxon>Ascomycota</taxon>
        <taxon>Pezizomycotina</taxon>
        <taxon>Dothideomycetes</taxon>
        <taxon>Dothideomycetidae</taxon>
        <taxon>Dothideales</taxon>
        <taxon>Saccotheciaceae</taxon>
        <taxon>Aureobasidium</taxon>
    </lineage>
</organism>
<feature type="transmembrane region" description="Helical" evidence="6">
    <location>
        <begin position="118"/>
        <end position="140"/>
    </location>
</feature>
<reference evidence="7" key="1">
    <citation type="journal article" date="2021" name="J Fungi (Basel)">
        <title>Virulence traits and population genomics of the black yeast Aureobasidium melanogenum.</title>
        <authorList>
            <person name="Cernosa A."/>
            <person name="Sun X."/>
            <person name="Gostincar C."/>
            <person name="Fang C."/>
            <person name="Gunde-Cimerman N."/>
            <person name="Song Z."/>
        </authorList>
    </citation>
    <scope>NUCLEOTIDE SEQUENCE</scope>
    <source>
        <strain evidence="7">EXF-9298</strain>
    </source>
</reference>
<dbReference type="Pfam" id="PF01988">
    <property type="entry name" value="VIT1"/>
    <property type="match status" value="1"/>
</dbReference>
<dbReference type="GO" id="GO:0005384">
    <property type="term" value="F:manganese ion transmembrane transporter activity"/>
    <property type="evidence" value="ECO:0007669"/>
    <property type="project" value="InterPro"/>
</dbReference>
<accession>A0A9P8G0G8</accession>
<protein>
    <submittedName>
        <fullName evidence="7">Vacuolar iron transporter Ccc1</fullName>
    </submittedName>
</protein>
<dbReference type="InterPro" id="IPR008217">
    <property type="entry name" value="Ccc1_fam"/>
</dbReference>
<keyword evidence="5 6" id="KW-0472">Membrane</keyword>
<evidence type="ECO:0000256" key="3">
    <source>
        <dbReference type="ARBA" id="ARBA00022692"/>
    </source>
</evidence>
<feature type="transmembrane region" description="Helical" evidence="6">
    <location>
        <begin position="217"/>
        <end position="241"/>
    </location>
</feature>
<keyword evidence="3 6" id="KW-0812">Transmembrane</keyword>
<dbReference type="AlphaFoldDB" id="A0A9P8G0G8"/>
<evidence type="ECO:0000256" key="5">
    <source>
        <dbReference type="ARBA" id="ARBA00023136"/>
    </source>
</evidence>
<evidence type="ECO:0000256" key="6">
    <source>
        <dbReference type="SAM" id="Phobius"/>
    </source>
</evidence>
<feature type="transmembrane region" description="Helical" evidence="6">
    <location>
        <begin position="286"/>
        <end position="310"/>
    </location>
</feature>
<dbReference type="GO" id="GO:0012505">
    <property type="term" value="C:endomembrane system"/>
    <property type="evidence" value="ECO:0007669"/>
    <property type="project" value="UniProtKB-SubCell"/>
</dbReference>
<comment type="caution">
    <text evidence="7">The sequence shown here is derived from an EMBL/GenBank/DDBJ whole genome shotgun (WGS) entry which is preliminary data.</text>
</comment>
<sequence length="316" mass="34000">MSFPSFPHSQAEITPAFVQATFPELVTPLPDMSLTWVKNLWGSTETLSEKSYAQLRSSTDVESLASTQVDSPLETEIHKRKTMIDARVISDAIIGLSDGLTVPFALTAGLSALGDSRVVILGGVAELIAGAISMGLGGYLGAKSEEESYRATLSSTRTQVAETPSAAANSVSTILESFELPETLVNELSYHLSKSPHLLDFLMRFEHMQPEPASSRAITCAITIALGYLIGGLVPLIPYFFVPREDVLLALYWSFGVMLSCLFVFGYSKTCFVAGWKGKEKVWQGVIGGLQMMFVGGVAAGCAMGIIRVFHNLASD</sequence>
<reference evidence="7" key="2">
    <citation type="submission" date="2021-08" db="EMBL/GenBank/DDBJ databases">
        <authorList>
            <person name="Gostincar C."/>
            <person name="Sun X."/>
            <person name="Song Z."/>
            <person name="Gunde-Cimerman N."/>
        </authorList>
    </citation>
    <scope>NUCLEOTIDE SEQUENCE</scope>
    <source>
        <strain evidence="7">EXF-9298</strain>
    </source>
</reference>
<evidence type="ECO:0000256" key="2">
    <source>
        <dbReference type="ARBA" id="ARBA00007049"/>
    </source>
</evidence>
<comment type="subcellular location">
    <subcellularLocation>
        <location evidence="1">Endomembrane system</location>
        <topology evidence="1">Multi-pass membrane protein</topology>
    </subcellularLocation>
</comment>
<name>A0A9P8G0G8_AURME</name>
<gene>
    <name evidence="7" type="ORF">KCU98_g3004</name>
</gene>
<evidence type="ECO:0000313" key="7">
    <source>
        <dbReference type="EMBL" id="KAG9987911.1"/>
    </source>
</evidence>
<dbReference type="EMBL" id="JAHFXS010000189">
    <property type="protein sequence ID" value="KAG9987911.1"/>
    <property type="molecule type" value="Genomic_DNA"/>
</dbReference>